<reference evidence="2" key="1">
    <citation type="journal article" date="2012" name="ISME J.">
        <title>Roseobacter clade bacteria are abundant in coastal sediments and encode a novel combination of sulfur oxidation genes.</title>
        <authorList>
            <person name="Lenk S."/>
            <person name="Moraru C."/>
            <person name="Hahnke S."/>
            <person name="Arnds J."/>
            <person name="Richter M."/>
            <person name="Kube M."/>
            <person name="Reinhardt R."/>
            <person name="Brinkhoff T."/>
            <person name="Harder J."/>
            <person name="Amann R."/>
            <person name="Mussmann M."/>
        </authorList>
    </citation>
    <scope>NUCLEOTIDE SEQUENCE</scope>
</reference>
<keyword evidence="1" id="KW-0472">Membrane</keyword>
<organism evidence="2">
    <name type="scientific">uncultured bacterium ws633F6</name>
    <dbReference type="NCBI Taxonomy" id="1131832"/>
    <lineage>
        <taxon>Bacteria</taxon>
        <taxon>environmental samples</taxon>
    </lineage>
</organism>
<sequence>MTTEKEPKVDEISYDEQEYLERTALLGLEYVLADFAREFQTATRRWERIAWPAMVVFAILAISGFWLIYSITEDMHKMAENIDPLMSEHLGEMSWNIATLTQNIKHMDANITGLRADISEMNDHMANMDRSIGIMQPDIEKMSVNMSLMSQSVHAMTWNTGVMSQDMGRLNRSIGKPMRFMNNFLP</sequence>
<protein>
    <submittedName>
        <fullName evidence="2">Uncharacterized protein</fullName>
    </submittedName>
</protein>
<dbReference type="Gene3D" id="1.10.287.950">
    <property type="entry name" value="Methyl-accepting chemotaxis protein"/>
    <property type="match status" value="1"/>
</dbReference>
<dbReference type="EMBL" id="JQ256785">
    <property type="protein sequence ID" value="AFI78572.1"/>
    <property type="molecule type" value="Genomic_DNA"/>
</dbReference>
<keyword evidence="1" id="KW-0812">Transmembrane</keyword>
<dbReference type="AlphaFoldDB" id="I1X4Z7"/>
<evidence type="ECO:0000256" key="1">
    <source>
        <dbReference type="SAM" id="Phobius"/>
    </source>
</evidence>
<name>I1X4Z7_9BACT</name>
<keyword evidence="1" id="KW-1133">Transmembrane helix</keyword>
<feature type="transmembrane region" description="Helical" evidence="1">
    <location>
        <begin position="49"/>
        <end position="69"/>
    </location>
</feature>
<proteinExistence type="predicted"/>
<evidence type="ECO:0000313" key="2">
    <source>
        <dbReference type="EMBL" id="AFI78572.1"/>
    </source>
</evidence>
<gene>
    <name evidence="2" type="ORF">ws633F6_0014</name>
</gene>
<accession>I1X4Z7</accession>